<feature type="region of interest" description="Disordered" evidence="1">
    <location>
        <begin position="1"/>
        <end position="97"/>
    </location>
</feature>
<evidence type="ECO:0000313" key="2">
    <source>
        <dbReference type="EMBL" id="KAJ1171895.1"/>
    </source>
</evidence>
<evidence type="ECO:0000256" key="1">
    <source>
        <dbReference type="SAM" id="MobiDB-lite"/>
    </source>
</evidence>
<accession>A0AAV7T5K1</accession>
<dbReference type="EMBL" id="JANPWB010000007">
    <property type="protein sequence ID" value="KAJ1171895.1"/>
    <property type="molecule type" value="Genomic_DNA"/>
</dbReference>
<gene>
    <name evidence="2" type="ORF">NDU88_003752</name>
</gene>
<comment type="caution">
    <text evidence="2">The sequence shown here is derived from an EMBL/GenBank/DDBJ whole genome shotgun (WGS) entry which is preliminary data.</text>
</comment>
<dbReference type="AlphaFoldDB" id="A0AAV7T5K1"/>
<protein>
    <submittedName>
        <fullName evidence="2">Uncharacterized protein</fullName>
    </submittedName>
</protein>
<sequence length="97" mass="10329">MTSESTPEGPPGSRGDITTNGGAGTRNGDPKTSTSGRRPVRIPATLREKRGLSREGVCGGGDGTTKGQQTGRKKKRGKKAQRTETEVEVERYTRGEQ</sequence>
<evidence type="ECO:0000313" key="3">
    <source>
        <dbReference type="Proteomes" id="UP001066276"/>
    </source>
</evidence>
<proteinExistence type="predicted"/>
<reference evidence="2" key="1">
    <citation type="journal article" date="2022" name="bioRxiv">
        <title>Sequencing and chromosome-scale assembly of the giantPleurodeles waltlgenome.</title>
        <authorList>
            <person name="Brown T."/>
            <person name="Elewa A."/>
            <person name="Iarovenko S."/>
            <person name="Subramanian E."/>
            <person name="Araus A.J."/>
            <person name="Petzold A."/>
            <person name="Susuki M."/>
            <person name="Suzuki K.-i.T."/>
            <person name="Hayashi T."/>
            <person name="Toyoda A."/>
            <person name="Oliveira C."/>
            <person name="Osipova E."/>
            <person name="Leigh N.D."/>
            <person name="Simon A."/>
            <person name="Yun M.H."/>
        </authorList>
    </citation>
    <scope>NUCLEOTIDE SEQUENCE</scope>
    <source>
        <strain evidence="2">20211129_DDA</strain>
        <tissue evidence="2">Liver</tissue>
    </source>
</reference>
<feature type="compositionally biased region" description="Basic and acidic residues" evidence="1">
    <location>
        <begin position="81"/>
        <end position="97"/>
    </location>
</feature>
<organism evidence="2 3">
    <name type="scientific">Pleurodeles waltl</name>
    <name type="common">Iberian ribbed newt</name>
    <dbReference type="NCBI Taxonomy" id="8319"/>
    <lineage>
        <taxon>Eukaryota</taxon>
        <taxon>Metazoa</taxon>
        <taxon>Chordata</taxon>
        <taxon>Craniata</taxon>
        <taxon>Vertebrata</taxon>
        <taxon>Euteleostomi</taxon>
        <taxon>Amphibia</taxon>
        <taxon>Batrachia</taxon>
        <taxon>Caudata</taxon>
        <taxon>Salamandroidea</taxon>
        <taxon>Salamandridae</taxon>
        <taxon>Pleurodelinae</taxon>
        <taxon>Pleurodeles</taxon>
    </lineage>
</organism>
<name>A0AAV7T5K1_PLEWA</name>
<dbReference type="Proteomes" id="UP001066276">
    <property type="component" value="Chromosome 4_1"/>
</dbReference>
<keyword evidence="3" id="KW-1185">Reference proteome</keyword>
<feature type="compositionally biased region" description="Basic residues" evidence="1">
    <location>
        <begin position="71"/>
        <end position="80"/>
    </location>
</feature>